<dbReference type="OrthoDB" id="1924260at2759"/>
<evidence type="ECO:0000313" key="11">
    <source>
        <dbReference type="Proteomes" id="UP000799539"/>
    </source>
</evidence>
<dbReference type="FunFam" id="3.40.532.10:FF:000010">
    <property type="entry name" value="Ubiquitin carboxyl-terminal hydrolase"/>
    <property type="match status" value="1"/>
</dbReference>
<dbReference type="PROSITE" id="PS52048">
    <property type="entry name" value="UCH_DOMAIN"/>
    <property type="match status" value="1"/>
</dbReference>
<organism evidence="10 11">
    <name type="scientific">Cercospora zeae-maydis SCOH1-5</name>
    <dbReference type="NCBI Taxonomy" id="717836"/>
    <lineage>
        <taxon>Eukaryota</taxon>
        <taxon>Fungi</taxon>
        <taxon>Dikarya</taxon>
        <taxon>Ascomycota</taxon>
        <taxon>Pezizomycotina</taxon>
        <taxon>Dothideomycetes</taxon>
        <taxon>Dothideomycetidae</taxon>
        <taxon>Mycosphaerellales</taxon>
        <taxon>Mycosphaerellaceae</taxon>
        <taxon>Cercospora</taxon>
    </lineage>
</organism>
<keyword evidence="3 7" id="KW-0645">Protease</keyword>
<dbReference type="InterPro" id="IPR038765">
    <property type="entry name" value="Papain-like_cys_pep_sf"/>
</dbReference>
<dbReference type="GO" id="GO:0016579">
    <property type="term" value="P:protein deubiquitination"/>
    <property type="evidence" value="ECO:0007669"/>
    <property type="project" value="TreeGrafter"/>
</dbReference>
<comment type="catalytic activity">
    <reaction evidence="1 7">
        <text>Thiol-dependent hydrolysis of ester, thioester, amide, peptide and isopeptide bonds formed by the C-terminal Gly of ubiquitin (a 76-residue protein attached to proteins as an intracellular targeting signal).</text>
        <dbReference type="EC" id="3.4.19.12"/>
    </reaction>
</comment>
<feature type="region of interest" description="Disordered" evidence="8">
    <location>
        <begin position="386"/>
        <end position="407"/>
    </location>
</feature>
<dbReference type="Pfam" id="PF01088">
    <property type="entry name" value="Peptidase_C12"/>
    <property type="match status" value="1"/>
</dbReference>
<feature type="active site" description="Proton donor" evidence="7">
    <location>
        <position position="221"/>
    </location>
</feature>
<feature type="compositionally biased region" description="Basic residues" evidence="8">
    <location>
        <begin position="1"/>
        <end position="13"/>
    </location>
</feature>
<evidence type="ECO:0000313" key="10">
    <source>
        <dbReference type="EMBL" id="KAF2206916.1"/>
    </source>
</evidence>
<feature type="compositionally biased region" description="Basic residues" evidence="8">
    <location>
        <begin position="185"/>
        <end position="202"/>
    </location>
</feature>
<dbReference type="InterPro" id="IPR001578">
    <property type="entry name" value="Peptidase_C12_UCH"/>
</dbReference>
<dbReference type="SUPFAM" id="SSF54001">
    <property type="entry name" value="Cysteine proteinases"/>
    <property type="match status" value="1"/>
</dbReference>
<gene>
    <name evidence="10" type="ORF">CERZMDRAFT_52182</name>
</gene>
<dbReference type="EMBL" id="ML992709">
    <property type="protein sequence ID" value="KAF2206916.1"/>
    <property type="molecule type" value="Genomic_DNA"/>
</dbReference>
<evidence type="ECO:0000256" key="1">
    <source>
        <dbReference type="ARBA" id="ARBA00000707"/>
    </source>
</evidence>
<reference evidence="10" key="1">
    <citation type="journal article" date="2020" name="Stud. Mycol.">
        <title>101 Dothideomycetes genomes: a test case for predicting lifestyles and emergence of pathogens.</title>
        <authorList>
            <person name="Haridas S."/>
            <person name="Albert R."/>
            <person name="Binder M."/>
            <person name="Bloem J."/>
            <person name="Labutti K."/>
            <person name="Salamov A."/>
            <person name="Andreopoulos B."/>
            <person name="Baker S."/>
            <person name="Barry K."/>
            <person name="Bills G."/>
            <person name="Bluhm B."/>
            <person name="Cannon C."/>
            <person name="Castanera R."/>
            <person name="Culley D."/>
            <person name="Daum C."/>
            <person name="Ezra D."/>
            <person name="Gonzalez J."/>
            <person name="Henrissat B."/>
            <person name="Kuo A."/>
            <person name="Liang C."/>
            <person name="Lipzen A."/>
            <person name="Lutzoni F."/>
            <person name="Magnuson J."/>
            <person name="Mondo S."/>
            <person name="Nolan M."/>
            <person name="Ohm R."/>
            <person name="Pangilinan J."/>
            <person name="Park H.-J."/>
            <person name="Ramirez L."/>
            <person name="Alfaro M."/>
            <person name="Sun H."/>
            <person name="Tritt A."/>
            <person name="Yoshinaga Y."/>
            <person name="Zwiers L.-H."/>
            <person name="Turgeon B."/>
            <person name="Goodwin S."/>
            <person name="Spatafora J."/>
            <person name="Crous P."/>
            <person name="Grigoriev I."/>
        </authorList>
    </citation>
    <scope>NUCLEOTIDE SEQUENCE</scope>
    <source>
        <strain evidence="10">SCOH1-5</strain>
    </source>
</reference>
<feature type="region of interest" description="Disordered" evidence="8">
    <location>
        <begin position="185"/>
        <end position="205"/>
    </location>
</feature>
<sequence length="435" mass="49642">MPPKRGQKRKRQGTTHGHGPNGNVALAPPDRDTWQGWVEMESEPAFFNVMLKEMGVRGVKVQEMVSIDEDGLAMRPVHALIFLFRYRTQDEQDQHTGIPQRHIWFANQVPDYACATIATLNIINNIPGLQMGEELREFRELTKDMDPIERGREIDRFDFVKRIHNSFARENDILTADVHAHGKIAKAKKKATPRRSGRARKAPNRDAYVSEAPEVQQSGFHFIAYMPVEDHVWKLDGLDYHPHDMGSFGLGGNGADGGSGDWMHVVAPVLQNRMQIAQDEGEISFTLLAVVHDSILDDHKELCTNIKTLQAIDKRLDNVYDDWRNLDEVRLEWKAETLVGPSKEYDIFNFDIDQAEVPKDIAEKLGGVDDLTHLIKLRRQSATRQTQIRSSMRETKEAEEQDAERAKHRRHDYGKFVKRWLGTLAGEGTLEGLLE</sequence>
<feature type="domain" description="UCH catalytic" evidence="9">
    <location>
        <begin position="36"/>
        <end position="292"/>
    </location>
</feature>
<evidence type="ECO:0000256" key="2">
    <source>
        <dbReference type="ARBA" id="ARBA00012759"/>
    </source>
</evidence>
<name>A0A6A6EZP3_9PEZI</name>
<keyword evidence="5 7" id="KW-0378">Hydrolase</keyword>
<dbReference type="GO" id="GO:0006511">
    <property type="term" value="P:ubiquitin-dependent protein catabolic process"/>
    <property type="evidence" value="ECO:0007669"/>
    <property type="project" value="UniProtKB-UniRule"/>
</dbReference>
<proteinExistence type="inferred from homology"/>
<evidence type="ECO:0000256" key="6">
    <source>
        <dbReference type="ARBA" id="ARBA00022807"/>
    </source>
</evidence>
<evidence type="ECO:0000256" key="5">
    <source>
        <dbReference type="ARBA" id="ARBA00022801"/>
    </source>
</evidence>
<dbReference type="PANTHER" id="PTHR10589">
    <property type="entry name" value="UBIQUITIN CARBOXYL-TERMINAL HYDROLASE"/>
    <property type="match status" value="1"/>
</dbReference>
<comment type="similarity">
    <text evidence="7">Belongs to the peptidase C12 family.</text>
</comment>
<dbReference type="InterPro" id="IPR036959">
    <property type="entry name" value="Peptidase_C12_UCH_sf"/>
</dbReference>
<evidence type="ECO:0000256" key="4">
    <source>
        <dbReference type="ARBA" id="ARBA00022786"/>
    </source>
</evidence>
<dbReference type="AlphaFoldDB" id="A0A6A6EZP3"/>
<dbReference type="Proteomes" id="UP000799539">
    <property type="component" value="Unassembled WGS sequence"/>
</dbReference>
<feature type="region of interest" description="Disordered" evidence="8">
    <location>
        <begin position="1"/>
        <end position="30"/>
    </location>
</feature>
<evidence type="ECO:0000256" key="3">
    <source>
        <dbReference type="ARBA" id="ARBA00022670"/>
    </source>
</evidence>
<dbReference type="EC" id="3.4.19.12" evidence="2 7"/>
<dbReference type="Gene3D" id="3.40.532.10">
    <property type="entry name" value="Peptidase C12, ubiquitin carboxyl-terminal hydrolase"/>
    <property type="match status" value="1"/>
</dbReference>
<keyword evidence="6 7" id="KW-0788">Thiol protease</keyword>
<keyword evidence="11" id="KW-1185">Reference proteome</keyword>
<keyword evidence="4 7" id="KW-0833">Ubl conjugation pathway</keyword>
<feature type="site" description="Important for enzyme activity" evidence="7">
    <location>
        <position position="236"/>
    </location>
</feature>
<feature type="site" description="Transition state stabilizer" evidence="7">
    <location>
        <position position="108"/>
    </location>
</feature>
<evidence type="ECO:0000256" key="7">
    <source>
        <dbReference type="PROSITE-ProRule" id="PRU01393"/>
    </source>
</evidence>
<feature type="active site" description="Nucleophile" evidence="7">
    <location>
        <position position="114"/>
    </location>
</feature>
<protein>
    <recommendedName>
        <fullName evidence="2 7">ubiquitinyl hydrolase 1</fullName>
        <ecNumber evidence="2 7">3.4.19.12</ecNumber>
    </recommendedName>
</protein>
<evidence type="ECO:0000259" key="9">
    <source>
        <dbReference type="PROSITE" id="PS52048"/>
    </source>
</evidence>
<dbReference type="PANTHER" id="PTHR10589:SF29">
    <property type="entry name" value="UBIQUITIN CARBOXYL-TERMINAL HYDROLASE"/>
    <property type="match status" value="1"/>
</dbReference>
<dbReference type="GO" id="GO:0004843">
    <property type="term" value="F:cysteine-type deubiquitinase activity"/>
    <property type="evidence" value="ECO:0007669"/>
    <property type="project" value="UniProtKB-UniRule"/>
</dbReference>
<accession>A0A6A6EZP3</accession>
<evidence type="ECO:0000256" key="8">
    <source>
        <dbReference type="SAM" id="MobiDB-lite"/>
    </source>
</evidence>
<dbReference type="GO" id="GO:0005737">
    <property type="term" value="C:cytoplasm"/>
    <property type="evidence" value="ECO:0007669"/>
    <property type="project" value="TreeGrafter"/>
</dbReference>